<feature type="binding site" evidence="8">
    <location>
        <position position="106"/>
    </location>
    <ligand>
        <name>Zn(2+)</name>
        <dbReference type="ChEBI" id="CHEBI:29105"/>
        <note>catalytic</note>
    </ligand>
</feature>
<dbReference type="InterPro" id="IPR016192">
    <property type="entry name" value="APOBEC/CMP_deaminase_Zn-bd"/>
</dbReference>
<evidence type="ECO:0000256" key="1">
    <source>
        <dbReference type="ARBA" id="ARBA00010669"/>
    </source>
</evidence>
<evidence type="ECO:0000313" key="11">
    <source>
        <dbReference type="Proteomes" id="UP000292039"/>
    </source>
</evidence>
<evidence type="ECO:0000256" key="3">
    <source>
        <dbReference type="ARBA" id="ARBA00022694"/>
    </source>
</evidence>
<dbReference type="InterPro" id="IPR028883">
    <property type="entry name" value="tRNA_aden_deaminase"/>
</dbReference>
<dbReference type="CDD" id="cd01285">
    <property type="entry name" value="nucleoside_deaminase"/>
    <property type="match status" value="1"/>
</dbReference>
<feature type="binding site" evidence="8">
    <location>
        <position position="103"/>
    </location>
    <ligand>
        <name>Zn(2+)</name>
        <dbReference type="ChEBI" id="CHEBI:29105"/>
        <note>catalytic</note>
    </ligand>
</feature>
<accession>A0A4V2EZS8</accession>
<proteinExistence type="inferred from homology"/>
<name>A0A4V2EZS8_9BURK</name>
<organism evidence="10 11">
    <name type="scientific">Kerstersia gyiorum</name>
    <dbReference type="NCBI Taxonomy" id="206506"/>
    <lineage>
        <taxon>Bacteria</taxon>
        <taxon>Pseudomonadati</taxon>
        <taxon>Pseudomonadota</taxon>
        <taxon>Betaproteobacteria</taxon>
        <taxon>Burkholderiales</taxon>
        <taxon>Alcaligenaceae</taxon>
        <taxon>Kerstersia</taxon>
    </lineage>
</organism>
<dbReference type="GO" id="GO:0052717">
    <property type="term" value="F:tRNA-specific adenosine-34 deaminase activity"/>
    <property type="evidence" value="ECO:0007669"/>
    <property type="project" value="UniProtKB-UniRule"/>
</dbReference>
<dbReference type="AlphaFoldDB" id="A0A4V2EZS8"/>
<comment type="cofactor">
    <cofactor evidence="8">
        <name>Zn(2+)</name>
        <dbReference type="ChEBI" id="CHEBI:29105"/>
    </cofactor>
    <text evidence="8">Binds 1 zinc ion per subunit.</text>
</comment>
<dbReference type="GO" id="GO:0002100">
    <property type="term" value="P:tRNA wobble adenosine to inosine editing"/>
    <property type="evidence" value="ECO:0007669"/>
    <property type="project" value="UniProtKB-UniRule"/>
</dbReference>
<dbReference type="PANTHER" id="PTHR11079:SF202">
    <property type="entry name" value="TRNA-SPECIFIC ADENOSINE DEAMINASE"/>
    <property type="match status" value="1"/>
</dbReference>
<dbReference type="Proteomes" id="UP000292039">
    <property type="component" value="Unassembled WGS sequence"/>
</dbReference>
<reference evidence="10 11" key="1">
    <citation type="submission" date="2019-02" db="EMBL/GenBank/DDBJ databases">
        <title>Genomic Encyclopedia of Type Strains, Phase IV (KMG-IV): sequencing the most valuable type-strain genomes for metagenomic binning, comparative biology and taxonomic classification.</title>
        <authorList>
            <person name="Goeker M."/>
        </authorList>
    </citation>
    <scope>NUCLEOTIDE SEQUENCE [LARGE SCALE GENOMIC DNA]</scope>
    <source>
        <strain evidence="10 11">DSM 16618</strain>
    </source>
</reference>
<keyword evidence="4 8" id="KW-0479">Metal-binding</keyword>
<evidence type="ECO:0000256" key="7">
    <source>
        <dbReference type="ARBA" id="ARBA00048045"/>
    </source>
</evidence>
<comment type="similarity">
    <text evidence="1">Belongs to the cytidine and deoxycytidylate deaminase family. ADAT2 subfamily.</text>
</comment>
<evidence type="ECO:0000256" key="8">
    <source>
        <dbReference type="HAMAP-Rule" id="MF_00972"/>
    </source>
</evidence>
<keyword evidence="3 8" id="KW-0819">tRNA processing</keyword>
<dbReference type="GO" id="GO:0008270">
    <property type="term" value="F:zinc ion binding"/>
    <property type="evidence" value="ECO:0007669"/>
    <property type="project" value="UniProtKB-UniRule"/>
</dbReference>
<keyword evidence="5 8" id="KW-0378">Hydrolase</keyword>
<feature type="active site" description="Proton donor" evidence="8">
    <location>
        <position position="75"/>
    </location>
</feature>
<feature type="binding site" evidence="8">
    <location>
        <position position="73"/>
    </location>
    <ligand>
        <name>Zn(2+)</name>
        <dbReference type="ChEBI" id="CHEBI:29105"/>
        <note>catalytic</note>
    </ligand>
</feature>
<evidence type="ECO:0000256" key="6">
    <source>
        <dbReference type="ARBA" id="ARBA00022833"/>
    </source>
</evidence>
<dbReference type="HAMAP" id="MF_00972">
    <property type="entry name" value="tRNA_aden_deaminase"/>
    <property type="match status" value="1"/>
</dbReference>
<dbReference type="PANTHER" id="PTHR11079">
    <property type="entry name" value="CYTOSINE DEAMINASE FAMILY MEMBER"/>
    <property type="match status" value="1"/>
</dbReference>
<gene>
    <name evidence="8" type="primary">tadA</name>
    <name evidence="10" type="ORF">EV679_2766</name>
</gene>
<comment type="caution">
    <text evidence="10">The sequence shown here is derived from an EMBL/GenBank/DDBJ whole genome shotgun (WGS) entry which is preliminary data.</text>
</comment>
<dbReference type="EMBL" id="SGWZ01000004">
    <property type="protein sequence ID" value="RZS67540.1"/>
    <property type="molecule type" value="Genomic_DNA"/>
</dbReference>
<comment type="catalytic activity">
    <reaction evidence="7 8">
        <text>adenosine(34) in tRNA + H2O + H(+) = inosine(34) in tRNA + NH4(+)</text>
        <dbReference type="Rhea" id="RHEA:43168"/>
        <dbReference type="Rhea" id="RHEA-COMP:10373"/>
        <dbReference type="Rhea" id="RHEA-COMP:10374"/>
        <dbReference type="ChEBI" id="CHEBI:15377"/>
        <dbReference type="ChEBI" id="CHEBI:15378"/>
        <dbReference type="ChEBI" id="CHEBI:28938"/>
        <dbReference type="ChEBI" id="CHEBI:74411"/>
        <dbReference type="ChEBI" id="CHEBI:82852"/>
        <dbReference type="EC" id="3.5.4.33"/>
    </reaction>
</comment>
<dbReference type="Pfam" id="PF00383">
    <property type="entry name" value="dCMP_cyt_deam_1"/>
    <property type="match status" value="1"/>
</dbReference>
<dbReference type="SUPFAM" id="SSF53927">
    <property type="entry name" value="Cytidine deaminase-like"/>
    <property type="match status" value="1"/>
</dbReference>
<feature type="domain" description="CMP/dCMP-type deaminase" evidence="9">
    <location>
        <begin position="21"/>
        <end position="133"/>
    </location>
</feature>
<dbReference type="PROSITE" id="PS51747">
    <property type="entry name" value="CYT_DCMP_DEAMINASES_2"/>
    <property type="match status" value="1"/>
</dbReference>
<protein>
    <recommendedName>
        <fullName evidence="8">tRNA-specific adenosine deaminase</fullName>
        <ecNumber evidence="8">3.5.4.33</ecNumber>
    </recommendedName>
</protein>
<comment type="subunit">
    <text evidence="2 8">Homodimer.</text>
</comment>
<dbReference type="InterPro" id="IPR016193">
    <property type="entry name" value="Cytidine_deaminase-like"/>
</dbReference>
<dbReference type="InterPro" id="IPR002125">
    <property type="entry name" value="CMP_dCMP_dom"/>
</dbReference>
<comment type="function">
    <text evidence="8">Catalyzes the deamination of adenosine to inosine at the wobble position 34 of tRNA(Arg2).</text>
</comment>
<evidence type="ECO:0000256" key="4">
    <source>
        <dbReference type="ARBA" id="ARBA00022723"/>
    </source>
</evidence>
<evidence type="ECO:0000256" key="2">
    <source>
        <dbReference type="ARBA" id="ARBA00011738"/>
    </source>
</evidence>
<dbReference type="PROSITE" id="PS00903">
    <property type="entry name" value="CYT_DCMP_DEAMINASES_1"/>
    <property type="match status" value="1"/>
</dbReference>
<dbReference type="EC" id="3.5.4.33" evidence="8"/>
<keyword evidence="6 8" id="KW-0862">Zinc</keyword>
<evidence type="ECO:0000256" key="5">
    <source>
        <dbReference type="ARBA" id="ARBA00022801"/>
    </source>
</evidence>
<evidence type="ECO:0000313" key="10">
    <source>
        <dbReference type="EMBL" id="RZS67540.1"/>
    </source>
</evidence>
<dbReference type="NCBIfam" id="NF008113">
    <property type="entry name" value="PRK10860.1"/>
    <property type="match status" value="1"/>
</dbReference>
<dbReference type="Gene3D" id="3.40.140.10">
    <property type="entry name" value="Cytidine Deaminase, domain 2"/>
    <property type="match status" value="1"/>
</dbReference>
<sequence>MSAENTSGAAALPDAVAAASLTDAARMRRAMAQAAEAAARGEVPVGALIVDAEGNEIAVGGNRVIGDSDPSAHAEIVALRRAAANAGNYRLPGATLYVTLEPCAMCMGAMMHARLARVVFGATDPKTGACGSVLDLSAYKVLNHHTAVQGGVLAQECGEQLRAFFRERRLLKKTQQEQE</sequence>
<dbReference type="FunFam" id="3.40.140.10:FF:000005">
    <property type="entry name" value="tRNA-specific adenosine deaminase"/>
    <property type="match status" value="1"/>
</dbReference>
<evidence type="ECO:0000259" key="9">
    <source>
        <dbReference type="PROSITE" id="PS51747"/>
    </source>
</evidence>